<feature type="compositionally biased region" description="Low complexity" evidence="1">
    <location>
        <begin position="39"/>
        <end position="51"/>
    </location>
</feature>
<feature type="compositionally biased region" description="Basic and acidic residues" evidence="1">
    <location>
        <begin position="79"/>
        <end position="110"/>
    </location>
</feature>
<feature type="compositionally biased region" description="Low complexity" evidence="1">
    <location>
        <begin position="63"/>
        <end position="78"/>
    </location>
</feature>
<organism evidence="2 3">
    <name type="scientific">Burkholderia pseudomallei (strain 1710b)</name>
    <dbReference type="NCBI Taxonomy" id="320372"/>
    <lineage>
        <taxon>Bacteria</taxon>
        <taxon>Pseudomonadati</taxon>
        <taxon>Pseudomonadota</taxon>
        <taxon>Betaproteobacteria</taxon>
        <taxon>Burkholderiales</taxon>
        <taxon>Burkholderiaceae</taxon>
        <taxon>Burkholderia</taxon>
        <taxon>pseudomallei group</taxon>
    </lineage>
</organism>
<evidence type="ECO:0000256" key="1">
    <source>
        <dbReference type="SAM" id="MobiDB-lite"/>
    </source>
</evidence>
<reference evidence="2 3" key="1">
    <citation type="submission" date="2005-09" db="EMBL/GenBank/DDBJ databases">
        <authorList>
            <person name="Woods D.E."/>
            <person name="Nierman W.C."/>
        </authorList>
    </citation>
    <scope>NUCLEOTIDE SEQUENCE [LARGE SCALE GENOMIC DNA]</scope>
    <source>
        <strain evidence="2 3">1710b</strain>
    </source>
</reference>
<dbReference type="KEGG" id="bpm:BURPS1710b_2724"/>
<name>Q3JQP4_BURP1</name>
<dbReference type="EnsemblBacteria" id="ABA50357">
    <property type="protein sequence ID" value="ABA50357"/>
    <property type="gene ID" value="BURPS1710b_2724"/>
</dbReference>
<sequence>MSIKRHGRTVSSCNDSLRKLACQTLSNARSRKRRKGSVKRGAQDQGGAAAGIYGRLQSGRGWPPSAALRLPAPPAKAGENARGREGARARGREGARARGRGADGRGERAARRPRGAKSVFAAQVREQQYVANRRAVGQQHHEPVDADPAAACRRHSVFERADVVGVEEHRLFVARVLLLDLLPEARGLVFGVVQFREAVRDFAAGDEQLEALGDARHRVRFARERRHLDRVVDDEGRFPQLRFGGFLEERELQRADAGVQERRLRDVDAQALEFAAQERVVRQLTVRVVRCVFLDRLRDRQATERLGEIELAALVPDRRGAERVDGRLADQPLGEVHQPAVIGVRGVELHHREFRIVARRHAFVPEVAVDLEHALEAADDQALQVKLGRDAQEHLHVERIVMRDERLRGRAARDRVQHRRLDFHEIGVAHELADRRDRLRARAERRARLGRDDQIDVALAIARFLVGEAVELVGQRTQRLREQPQLRALHRQLALVRAKQHAARGDDVAQVPLLERVVRFGADIGGRHEELDLTRTVLHRREARLAHHALEHHPAGDRDVERLRVERFLVGVRVFGLQTGRVVRRLEVVRIGDALVAQRAQLVAALRDDLVFVRCDSGLRLGRFGHDGRVRG</sequence>
<protein>
    <submittedName>
        <fullName evidence="2">Uncharacterized protein</fullName>
    </submittedName>
</protein>
<gene>
    <name evidence="2" type="ordered locus">BURPS1710b_2724</name>
</gene>
<accession>Q3JQP4</accession>
<dbReference type="HOGENOM" id="CLU_432573_0_0_4"/>
<proteinExistence type="predicted"/>
<dbReference type="AntiFam" id="ANF00081">
    <property type="entry name" value="Shadow ORF (opposite lysS)"/>
</dbReference>
<feature type="compositionally biased region" description="Basic residues" evidence="1">
    <location>
        <begin position="29"/>
        <end position="38"/>
    </location>
</feature>
<dbReference type="EMBL" id="CP000124">
    <property type="protein sequence ID" value="ABA50357.1"/>
    <property type="molecule type" value="Genomic_DNA"/>
</dbReference>
<evidence type="ECO:0000313" key="3">
    <source>
        <dbReference type="Proteomes" id="UP000002700"/>
    </source>
</evidence>
<dbReference type="Proteomes" id="UP000002700">
    <property type="component" value="Chromosome I"/>
</dbReference>
<feature type="region of interest" description="Disordered" evidence="1">
    <location>
        <begin position="24"/>
        <end position="117"/>
    </location>
</feature>
<evidence type="ECO:0000313" key="2">
    <source>
        <dbReference type="EMBL" id="ABA50357.1"/>
    </source>
</evidence>
<dbReference type="AlphaFoldDB" id="Q3JQP4"/>